<gene>
    <name evidence="3" type="ORF">FEM48_Zijuj02G0197100</name>
</gene>
<dbReference type="Proteomes" id="UP000813462">
    <property type="component" value="Unassembled WGS sequence"/>
</dbReference>
<dbReference type="PANTHER" id="PTHR47926">
    <property type="entry name" value="PENTATRICOPEPTIDE REPEAT-CONTAINING PROTEIN"/>
    <property type="match status" value="1"/>
</dbReference>
<dbReference type="PROSITE" id="PS51375">
    <property type="entry name" value="PPR"/>
    <property type="match status" value="1"/>
</dbReference>
<feature type="repeat" description="PPR" evidence="2">
    <location>
        <begin position="22"/>
        <end position="56"/>
    </location>
</feature>
<dbReference type="Gene3D" id="1.25.40.10">
    <property type="entry name" value="Tetratricopeptide repeat domain"/>
    <property type="match status" value="1"/>
</dbReference>
<dbReference type="Pfam" id="PF13041">
    <property type="entry name" value="PPR_2"/>
    <property type="match status" value="1"/>
</dbReference>
<evidence type="ECO:0000313" key="3">
    <source>
        <dbReference type="EMBL" id="KAH7543562.1"/>
    </source>
</evidence>
<dbReference type="EMBL" id="JAEACU010000002">
    <property type="protein sequence ID" value="KAH7543562.1"/>
    <property type="molecule type" value="Genomic_DNA"/>
</dbReference>
<organism evidence="3 4">
    <name type="scientific">Ziziphus jujuba var. spinosa</name>
    <dbReference type="NCBI Taxonomy" id="714518"/>
    <lineage>
        <taxon>Eukaryota</taxon>
        <taxon>Viridiplantae</taxon>
        <taxon>Streptophyta</taxon>
        <taxon>Embryophyta</taxon>
        <taxon>Tracheophyta</taxon>
        <taxon>Spermatophyta</taxon>
        <taxon>Magnoliopsida</taxon>
        <taxon>eudicotyledons</taxon>
        <taxon>Gunneridae</taxon>
        <taxon>Pentapetalae</taxon>
        <taxon>rosids</taxon>
        <taxon>fabids</taxon>
        <taxon>Rosales</taxon>
        <taxon>Rhamnaceae</taxon>
        <taxon>Paliureae</taxon>
        <taxon>Ziziphus</taxon>
    </lineage>
</organism>
<dbReference type="InterPro" id="IPR002885">
    <property type="entry name" value="PPR_rpt"/>
</dbReference>
<protein>
    <recommendedName>
        <fullName evidence="5">Pentatricopeptide repeat-containing protein</fullName>
    </recommendedName>
</protein>
<keyword evidence="1" id="KW-0677">Repeat</keyword>
<dbReference type="InterPro" id="IPR046848">
    <property type="entry name" value="E_motif"/>
</dbReference>
<dbReference type="GO" id="GO:0003723">
    <property type="term" value="F:RNA binding"/>
    <property type="evidence" value="ECO:0007669"/>
    <property type="project" value="InterPro"/>
</dbReference>
<evidence type="ECO:0008006" key="5">
    <source>
        <dbReference type="Google" id="ProtNLM"/>
    </source>
</evidence>
<dbReference type="GO" id="GO:0009451">
    <property type="term" value="P:RNA modification"/>
    <property type="evidence" value="ECO:0007669"/>
    <property type="project" value="InterPro"/>
</dbReference>
<dbReference type="InterPro" id="IPR046960">
    <property type="entry name" value="PPR_At4g14850-like_plant"/>
</dbReference>
<evidence type="ECO:0000256" key="2">
    <source>
        <dbReference type="PROSITE-ProRule" id="PRU00708"/>
    </source>
</evidence>
<dbReference type="PANTHER" id="PTHR47926:SF436">
    <property type="entry name" value="PENTATRICOPEPTIDE REPEAT-CONTAINING PROTEIN ELI1, CHLOROPLASTIC-LIKE ISOFORM X2"/>
    <property type="match status" value="1"/>
</dbReference>
<dbReference type="Pfam" id="PF20431">
    <property type="entry name" value="E_motif"/>
    <property type="match status" value="1"/>
</dbReference>
<dbReference type="FunFam" id="1.25.40.10:FF:000242">
    <property type="entry name" value="Pentatricopeptide repeat-containing protein"/>
    <property type="match status" value="1"/>
</dbReference>
<evidence type="ECO:0000313" key="4">
    <source>
        <dbReference type="Proteomes" id="UP000813462"/>
    </source>
</evidence>
<dbReference type="AlphaFoldDB" id="A0A978VXL7"/>
<comment type="caution">
    <text evidence="3">The sequence shown here is derived from an EMBL/GenBank/DDBJ whole genome shotgun (WGS) entry which is preliminary data.</text>
</comment>
<proteinExistence type="predicted"/>
<dbReference type="NCBIfam" id="TIGR00756">
    <property type="entry name" value="PPR"/>
    <property type="match status" value="2"/>
</dbReference>
<accession>A0A978VXL7</accession>
<evidence type="ECO:0000256" key="1">
    <source>
        <dbReference type="ARBA" id="ARBA00022737"/>
    </source>
</evidence>
<dbReference type="Pfam" id="PF01535">
    <property type="entry name" value="PPR"/>
    <property type="match status" value="1"/>
</dbReference>
<name>A0A978VXL7_ZIZJJ</name>
<reference evidence="3" key="1">
    <citation type="journal article" date="2021" name="Front. Plant Sci.">
        <title>Chromosome-Scale Genome Assembly for Chinese Sour Jujube and Insights Into Its Genome Evolution and Domestication Signature.</title>
        <authorList>
            <person name="Shen L.-Y."/>
            <person name="Luo H."/>
            <person name="Wang X.-L."/>
            <person name="Wang X.-M."/>
            <person name="Qiu X.-J."/>
            <person name="Liu H."/>
            <person name="Zhou S.-S."/>
            <person name="Jia K.-H."/>
            <person name="Nie S."/>
            <person name="Bao Y.-T."/>
            <person name="Zhang R.-G."/>
            <person name="Yun Q.-Z."/>
            <person name="Chai Y.-H."/>
            <person name="Lu J.-Y."/>
            <person name="Li Y."/>
            <person name="Zhao S.-W."/>
            <person name="Mao J.-F."/>
            <person name="Jia S.-G."/>
            <person name="Mao Y.-M."/>
        </authorList>
    </citation>
    <scope>NUCLEOTIDE SEQUENCE</scope>
    <source>
        <strain evidence="3">AT0</strain>
        <tissue evidence="3">Leaf</tissue>
    </source>
</reference>
<dbReference type="InterPro" id="IPR011990">
    <property type="entry name" value="TPR-like_helical_dom_sf"/>
</dbReference>
<sequence>MYAKCGSTTKALQVFWEMQGRNSLTWTAIICGLAVHGHAHGAISYFAEMIDAGLMPDEITFIGVLSACSHGGQVEEGRKYFSQMSSKFNFCPDLKRYSCMVDLLGRAGLLEEAEELNKSMPKVADVIMGLAATKLLELDPHDIGNYILLASMYREANLVEEEGKVLKMMKEREVEKTPEAGIVGCMSDDPASGDNFILGAEFGSWFQHLLLTMLASCFILLKDVQILPGFFLDDCSQSEMFCMKKLISLGMT</sequence>